<accession>A0A377KC37</accession>
<name>A0A377KC37_ECOLX</name>
<sequence length="105" mass="11717">MLRPGVGRWDISAGQVLKDSIQDEPNLFQASYYYGLNNYLTGYTGIQLTDNNYTAGLLGLGMNTPWGLFLSMLLTQMSAFRTIKPIKDKATVFPGTSYLKIPVHH</sequence>
<dbReference type="GO" id="GO:0015473">
    <property type="term" value="F:fimbrial usher porin activity"/>
    <property type="evidence" value="ECO:0007669"/>
    <property type="project" value="InterPro"/>
</dbReference>
<dbReference type="Proteomes" id="UP000254181">
    <property type="component" value="Unassembled WGS sequence"/>
</dbReference>
<protein>
    <submittedName>
        <fullName evidence="1">Outer membrane usher protein</fullName>
    </submittedName>
</protein>
<dbReference type="PANTHER" id="PTHR30451:SF3">
    <property type="entry name" value="OUTER MEMBRANE USHER PROTEIN HTRE-RELATED"/>
    <property type="match status" value="1"/>
</dbReference>
<reference evidence="1 2" key="1">
    <citation type="submission" date="2018-06" db="EMBL/GenBank/DDBJ databases">
        <authorList>
            <consortium name="Pathogen Informatics"/>
            <person name="Doyle S."/>
        </authorList>
    </citation>
    <scope>NUCLEOTIDE SEQUENCE [LARGE SCALE GENOMIC DNA]</scope>
    <source>
        <strain evidence="1 2">NCTC9075</strain>
    </source>
</reference>
<organism evidence="1 2">
    <name type="scientific">Escherichia coli</name>
    <dbReference type="NCBI Taxonomy" id="562"/>
    <lineage>
        <taxon>Bacteria</taxon>
        <taxon>Pseudomonadati</taxon>
        <taxon>Pseudomonadota</taxon>
        <taxon>Gammaproteobacteria</taxon>
        <taxon>Enterobacterales</taxon>
        <taxon>Enterobacteriaceae</taxon>
        <taxon>Escherichia</taxon>
    </lineage>
</organism>
<dbReference type="GO" id="GO:0009279">
    <property type="term" value="C:cell outer membrane"/>
    <property type="evidence" value="ECO:0007669"/>
    <property type="project" value="TreeGrafter"/>
</dbReference>
<dbReference type="EMBL" id="UGEM01000004">
    <property type="protein sequence ID" value="STP22040.1"/>
    <property type="molecule type" value="Genomic_DNA"/>
</dbReference>
<evidence type="ECO:0000313" key="2">
    <source>
        <dbReference type="Proteomes" id="UP000254181"/>
    </source>
</evidence>
<dbReference type="GO" id="GO:0009297">
    <property type="term" value="P:pilus assembly"/>
    <property type="evidence" value="ECO:0007669"/>
    <property type="project" value="InterPro"/>
</dbReference>
<dbReference type="PANTHER" id="PTHR30451">
    <property type="entry name" value="OUTER MEMBRANE USHER PROTEIN"/>
    <property type="match status" value="1"/>
</dbReference>
<dbReference type="InterPro" id="IPR000015">
    <property type="entry name" value="Fimb_usher"/>
</dbReference>
<proteinExistence type="predicted"/>
<evidence type="ECO:0000313" key="1">
    <source>
        <dbReference type="EMBL" id="STP22040.1"/>
    </source>
</evidence>
<dbReference type="AlphaFoldDB" id="A0A377KC37"/>
<dbReference type="Pfam" id="PF00577">
    <property type="entry name" value="Usher"/>
    <property type="match status" value="1"/>
</dbReference>
<gene>
    <name evidence="1" type="primary">htrE_6</name>
    <name evidence="1" type="ORF">NCTC9075_05512</name>
</gene>